<reference evidence="1" key="2">
    <citation type="journal article" date="2020" name="Nat. Commun.">
        <title>Large-scale genome sequencing of mycorrhizal fungi provides insights into the early evolution of symbiotic traits.</title>
        <authorList>
            <person name="Miyauchi S."/>
            <person name="Kiss E."/>
            <person name="Kuo A."/>
            <person name="Drula E."/>
            <person name="Kohler A."/>
            <person name="Sanchez-Garcia M."/>
            <person name="Morin E."/>
            <person name="Andreopoulos B."/>
            <person name="Barry K.W."/>
            <person name="Bonito G."/>
            <person name="Buee M."/>
            <person name="Carver A."/>
            <person name="Chen C."/>
            <person name="Cichocki N."/>
            <person name="Clum A."/>
            <person name="Culley D."/>
            <person name="Crous P.W."/>
            <person name="Fauchery L."/>
            <person name="Girlanda M."/>
            <person name="Hayes R.D."/>
            <person name="Keri Z."/>
            <person name="LaButti K."/>
            <person name="Lipzen A."/>
            <person name="Lombard V."/>
            <person name="Magnuson J."/>
            <person name="Maillard F."/>
            <person name="Murat C."/>
            <person name="Nolan M."/>
            <person name="Ohm R.A."/>
            <person name="Pangilinan J."/>
            <person name="Pereira M.F."/>
            <person name="Perotto S."/>
            <person name="Peter M."/>
            <person name="Pfister S."/>
            <person name="Riley R."/>
            <person name="Sitrit Y."/>
            <person name="Stielow J.B."/>
            <person name="Szollosi G."/>
            <person name="Zifcakova L."/>
            <person name="Stursova M."/>
            <person name="Spatafora J.W."/>
            <person name="Tedersoo L."/>
            <person name="Vaario L.M."/>
            <person name="Yamada A."/>
            <person name="Yan M."/>
            <person name="Wang P."/>
            <person name="Xu J."/>
            <person name="Bruns T."/>
            <person name="Baldrian P."/>
            <person name="Vilgalys R."/>
            <person name="Dunand C."/>
            <person name="Henrissat B."/>
            <person name="Grigoriev I.V."/>
            <person name="Hibbett D."/>
            <person name="Nagy L.G."/>
            <person name="Martin F.M."/>
        </authorList>
    </citation>
    <scope>NUCLEOTIDE SEQUENCE</scope>
    <source>
        <strain evidence="1">Prilba</strain>
    </source>
</reference>
<accession>A0A9P5N1K8</accession>
<name>A0A9P5N1K8_9AGAM</name>
<gene>
    <name evidence="1" type="ORF">DFH94DRAFT_726025</name>
</gene>
<dbReference type="AlphaFoldDB" id="A0A9P5N1K8"/>
<organism evidence="1 2">
    <name type="scientific">Russula ochroleuca</name>
    <dbReference type="NCBI Taxonomy" id="152965"/>
    <lineage>
        <taxon>Eukaryota</taxon>
        <taxon>Fungi</taxon>
        <taxon>Dikarya</taxon>
        <taxon>Basidiomycota</taxon>
        <taxon>Agaricomycotina</taxon>
        <taxon>Agaricomycetes</taxon>
        <taxon>Russulales</taxon>
        <taxon>Russulaceae</taxon>
        <taxon>Russula</taxon>
    </lineage>
</organism>
<dbReference type="Proteomes" id="UP000759537">
    <property type="component" value="Unassembled WGS sequence"/>
</dbReference>
<comment type="caution">
    <text evidence="1">The sequence shown here is derived from an EMBL/GenBank/DDBJ whole genome shotgun (WGS) entry which is preliminary data.</text>
</comment>
<protein>
    <submittedName>
        <fullName evidence="1">Uncharacterized protein</fullName>
    </submittedName>
</protein>
<feature type="non-terminal residue" evidence="1">
    <location>
        <position position="272"/>
    </location>
</feature>
<sequence length="272" mass="31219">MTLLACLQGMPCLRRLVLSIEFISRGSQLQHSSPNDIVPLSKLTLFHYLGTDVFLDVLLAGLSAPSLRDFDIDFCVTIWPPVIVHFSRFIGEIEKHSHIVYVEFQDRDFYLSLLAQSEYISHFRLHFRLHPVRITSPESMMSILLVSDALSTKFVTVEELRVNLDQMDIWVDNIPWRRFLQRFPNVKVLRTEGAKRDCIATIARRLLQGHEGPNDDLAFLPSLEVIELDKSPFLESQHGPELAAHQQKIWVQPVLPDATWHLIALVAPNFFA</sequence>
<dbReference type="EMBL" id="WHVB01000004">
    <property type="protein sequence ID" value="KAF8484014.1"/>
    <property type="molecule type" value="Genomic_DNA"/>
</dbReference>
<evidence type="ECO:0000313" key="1">
    <source>
        <dbReference type="EMBL" id="KAF8484014.1"/>
    </source>
</evidence>
<reference evidence="1" key="1">
    <citation type="submission" date="2019-10" db="EMBL/GenBank/DDBJ databases">
        <authorList>
            <consortium name="DOE Joint Genome Institute"/>
            <person name="Kuo A."/>
            <person name="Miyauchi S."/>
            <person name="Kiss E."/>
            <person name="Drula E."/>
            <person name="Kohler A."/>
            <person name="Sanchez-Garcia M."/>
            <person name="Andreopoulos B."/>
            <person name="Barry K.W."/>
            <person name="Bonito G."/>
            <person name="Buee M."/>
            <person name="Carver A."/>
            <person name="Chen C."/>
            <person name="Cichocki N."/>
            <person name="Clum A."/>
            <person name="Culley D."/>
            <person name="Crous P.W."/>
            <person name="Fauchery L."/>
            <person name="Girlanda M."/>
            <person name="Hayes R."/>
            <person name="Keri Z."/>
            <person name="LaButti K."/>
            <person name="Lipzen A."/>
            <person name="Lombard V."/>
            <person name="Magnuson J."/>
            <person name="Maillard F."/>
            <person name="Morin E."/>
            <person name="Murat C."/>
            <person name="Nolan M."/>
            <person name="Ohm R."/>
            <person name="Pangilinan J."/>
            <person name="Pereira M."/>
            <person name="Perotto S."/>
            <person name="Peter M."/>
            <person name="Riley R."/>
            <person name="Sitrit Y."/>
            <person name="Stielow B."/>
            <person name="Szollosi G."/>
            <person name="Zifcakova L."/>
            <person name="Stursova M."/>
            <person name="Spatafora J.W."/>
            <person name="Tedersoo L."/>
            <person name="Vaario L.-M."/>
            <person name="Yamada A."/>
            <person name="Yan M."/>
            <person name="Wang P."/>
            <person name="Xu J."/>
            <person name="Bruns T."/>
            <person name="Baldrian P."/>
            <person name="Vilgalys R."/>
            <person name="Henrissat B."/>
            <person name="Grigoriev I.V."/>
            <person name="Hibbett D."/>
            <person name="Nagy L.G."/>
            <person name="Martin F.M."/>
        </authorList>
    </citation>
    <scope>NUCLEOTIDE SEQUENCE</scope>
    <source>
        <strain evidence="1">Prilba</strain>
    </source>
</reference>
<evidence type="ECO:0000313" key="2">
    <source>
        <dbReference type="Proteomes" id="UP000759537"/>
    </source>
</evidence>
<keyword evidence="2" id="KW-1185">Reference proteome</keyword>
<dbReference type="OrthoDB" id="10649359at2759"/>
<proteinExistence type="predicted"/>